<dbReference type="Proteomes" id="UP000537181">
    <property type="component" value="Unassembled WGS sequence"/>
</dbReference>
<evidence type="ECO:0000313" key="4">
    <source>
        <dbReference type="EMBL" id="HAJ5152818.1"/>
    </source>
</evidence>
<reference evidence="1" key="1">
    <citation type="journal article" date="2016" name="Antimicrob. Agents Chemother.">
        <title>Complete sequences of mcr-1-harboring plasmids from extended spectrum beta-lactamase (ESBL)- and carbapenemase-producing Enterobacteriaceae (CPE).</title>
        <authorList>
            <person name="Li A."/>
            <person name="Yang Y."/>
            <person name="Miao M."/>
            <person name="Chavda K.D."/>
            <person name="Mediavilla J.R."/>
            <person name="Xie X."/>
            <person name="Feng P."/>
            <person name="Tang Y.W."/>
            <person name="Kreiswirth B.N."/>
            <person name="Chen L."/>
            <person name="Du H."/>
        </authorList>
    </citation>
    <scope>NUCLEOTIDE SEQUENCE</scope>
    <source>
        <strain evidence="1">SZ02</strain>
        <plasmid evidence="1">pmcr1_IncI2</plasmid>
    </source>
</reference>
<evidence type="ECO:0000313" key="8">
    <source>
        <dbReference type="Proteomes" id="UP000533482"/>
    </source>
</evidence>
<dbReference type="Proteomes" id="UP000840371">
    <property type="component" value="Unassembled WGS sequence"/>
</dbReference>
<reference evidence="4" key="6">
    <citation type="submission" date="2019-11" db="EMBL/GenBank/DDBJ databases">
        <authorList>
            <consortium name="NCBI Pathogen Detection Project"/>
        </authorList>
    </citation>
    <scope>NUCLEOTIDE SEQUENCE</scope>
    <source>
        <strain evidence="4">Ecoli[ST-219]</strain>
    </source>
</reference>
<dbReference type="GO" id="GO:0043565">
    <property type="term" value="F:sequence-specific DNA binding"/>
    <property type="evidence" value="ECO:0007669"/>
    <property type="project" value="UniProtKB-ARBA"/>
</dbReference>
<dbReference type="Proteomes" id="UP000184277">
    <property type="component" value="Unassembled WGS sequence"/>
</dbReference>
<dbReference type="Pfam" id="PF05534">
    <property type="entry name" value="HicB"/>
    <property type="match status" value="1"/>
</dbReference>
<organism evidence="1">
    <name type="scientific">Escherichia coli</name>
    <dbReference type="NCBI Taxonomy" id="562"/>
    <lineage>
        <taxon>Bacteria</taxon>
        <taxon>Pseudomonadati</taxon>
        <taxon>Pseudomonadota</taxon>
        <taxon>Gammaproteobacteria</taxon>
        <taxon>Enterobacterales</taxon>
        <taxon>Enterobacteriaceae</taxon>
        <taxon>Escherichia</taxon>
    </lineage>
</organism>
<proteinExistence type="predicted"/>
<dbReference type="Gene3D" id="1.10.1220.10">
    <property type="entry name" value="Met repressor-like"/>
    <property type="match status" value="1"/>
</dbReference>
<dbReference type="EMBL" id="DABGKZ010000182">
    <property type="protein sequence ID" value="HAJ5153455.1"/>
    <property type="molecule type" value="Genomic_DNA"/>
</dbReference>
<dbReference type="EMBL" id="DABGKZ010000054">
    <property type="protein sequence ID" value="HAJ5152818.1"/>
    <property type="molecule type" value="Genomic_DNA"/>
</dbReference>
<sequence length="115" mass="13207">MKHLKYKGYLGTVEPDFENNILYGKLAFIRDLVTYEAETLADLEREFKTSVDLYLQSCVEDGKEPDTPFKGVFNVRLDPELHRRVAEMAMEEDLSLNAFVNKALEKEVSHHRAGA</sequence>
<dbReference type="AlphaFoldDB" id="A0A165GRG0"/>
<evidence type="ECO:0000313" key="7">
    <source>
        <dbReference type="Proteomes" id="UP000184277"/>
    </source>
</evidence>
<dbReference type="SUPFAM" id="SSF143100">
    <property type="entry name" value="TTHA1013/TTHA0281-like"/>
    <property type="match status" value="1"/>
</dbReference>
<dbReference type="InterPro" id="IPR010985">
    <property type="entry name" value="Ribbon_hlx_hlx"/>
</dbReference>
<dbReference type="InterPro" id="IPR008651">
    <property type="entry name" value="Uncharacterised_HicB"/>
</dbReference>
<reference evidence="2 8" key="5">
    <citation type="submission" date="2019-09" db="EMBL/GenBank/DDBJ databases">
        <authorList>
            <consortium name="NARMS: The National Antimicrobial Resistance Monitoring System"/>
        </authorList>
    </citation>
    <scope>NUCLEOTIDE SEQUENCE [LARGE SCALE GENOMIC DNA]</scope>
    <source>
        <strain evidence="3 9">CVM N19EC0596</strain>
        <strain evidence="2 8">FSIS11923834</strain>
    </source>
</reference>
<reference evidence="4" key="4">
    <citation type="journal article" date="2018" name="Genome Biol.">
        <title>SKESA: strategic k-mer extension for scrupulous assemblies.</title>
        <authorList>
            <person name="Souvorov A."/>
            <person name="Agarwala R."/>
            <person name="Lipman D.J."/>
        </authorList>
    </citation>
    <scope>NUCLEOTIDE SEQUENCE [LARGE SCALE GENOMIC DNA]</scope>
    <source>
        <strain evidence="4">Ecoli[ST-219]</strain>
        <strain>ecoli[ST-219]</strain>
    </source>
</reference>
<dbReference type="EMBL" id="AASWKX010000060">
    <property type="protein sequence ID" value="EFH6168410.1"/>
    <property type="molecule type" value="Genomic_DNA"/>
</dbReference>
<accession>A0A165GRG0</accession>
<dbReference type="RefSeq" id="WP_000681609.1">
    <property type="nucleotide sequence ID" value="NZ_AP018355.1"/>
</dbReference>
<evidence type="ECO:0000313" key="3">
    <source>
        <dbReference type="EMBL" id="EFH6168410.1"/>
    </source>
</evidence>
<dbReference type="GO" id="GO:0006355">
    <property type="term" value="P:regulation of DNA-templated transcription"/>
    <property type="evidence" value="ECO:0007669"/>
    <property type="project" value="InterPro"/>
</dbReference>
<geneLocation type="plasmid" evidence="1">
    <name>pmcr1_IncI2</name>
</geneLocation>
<reference evidence="1" key="2">
    <citation type="journal article" date="2016" name="Lancet Infect. Dis.">
        <title>Emergence of the mcr-1 colistin resistance gene in carbapenem-resistant Enterobacteriaceae.</title>
        <authorList>
            <person name="Du H."/>
            <person name="Chen L."/>
            <person name="Tang Y.W."/>
            <person name="Kreiswirth B.N."/>
        </authorList>
    </citation>
    <scope>NUCLEOTIDE SEQUENCE</scope>
    <source>
        <strain evidence="1">SZ02</strain>
        <plasmid evidence="1">pmcr1_IncI2</plasmid>
    </source>
</reference>
<protein>
    <submittedName>
        <fullName evidence="6">DNA repair protein</fullName>
    </submittedName>
    <submittedName>
        <fullName evidence="1 3">HicB</fullName>
    </submittedName>
    <submittedName>
        <fullName evidence="2">Type II toxin-antitoxin system HicB family antitoxin</fullName>
    </submittedName>
</protein>
<keyword evidence="1" id="KW-0614">Plasmid</keyword>
<evidence type="ECO:0000313" key="2">
    <source>
        <dbReference type="EMBL" id="EFE8676535.1"/>
    </source>
</evidence>
<gene>
    <name evidence="6" type="ORF">BK383_08240</name>
    <name evidence="2" type="ORF">F7N46_26340</name>
    <name evidence="3" type="ORF">GAJ12_25835</name>
    <name evidence="4" type="ORF">HLZ50_22715</name>
    <name evidence="5" type="ORF">HLZ50_26260</name>
</gene>
<evidence type="ECO:0000313" key="5">
    <source>
        <dbReference type="EMBL" id="HAJ5153455.1"/>
    </source>
</evidence>
<evidence type="ECO:0000313" key="9">
    <source>
        <dbReference type="Proteomes" id="UP000537181"/>
    </source>
</evidence>
<dbReference type="InterPro" id="IPR013321">
    <property type="entry name" value="Arc_rbn_hlx_hlx"/>
</dbReference>
<dbReference type="EMBL" id="MOKI01000018">
    <property type="protein sequence ID" value="OJR55447.1"/>
    <property type="molecule type" value="Genomic_DNA"/>
</dbReference>
<dbReference type="SUPFAM" id="SSF47598">
    <property type="entry name" value="Ribbon-helix-helix"/>
    <property type="match status" value="1"/>
</dbReference>
<evidence type="ECO:0000313" key="1">
    <source>
        <dbReference type="EMBL" id="AMY28361.1"/>
    </source>
</evidence>
<name>A0A165GRG0_ECOLX</name>
<reference evidence="6 7" key="3">
    <citation type="submission" date="2016-10" db="EMBL/GenBank/DDBJ databases">
        <title>Comprehensive resistome analysis reveals the prevalence of NDM and MCR-1 in Chinese poultry production.</title>
        <authorList>
            <person name="Wang Y."/>
            <person name="Zhang R."/>
            <person name="Li J."/>
            <person name="Wu Z."/>
            <person name="Wenjuan Y."/>
            <person name="Schwarz S."/>
            <person name="Tyrrell J."/>
            <person name="Zheng Y."/>
            <person name="Wang S."/>
            <person name="Shen Z."/>
            <person name="Liu Z."/>
            <person name="Lei L."/>
            <person name="Li M."/>
            <person name="Zhang Q."/>
            <person name="Wu C."/>
            <person name="Zhang Q."/>
            <person name="Wu Y."/>
            <person name="Walsh T."/>
            <person name="Shen J."/>
        </authorList>
    </citation>
    <scope>NUCLEOTIDE SEQUENCE [LARGE SCALE GENOMIC DNA]</scope>
    <source>
        <strain evidence="6 7">570</strain>
    </source>
</reference>
<dbReference type="Proteomes" id="UP000533482">
    <property type="component" value="Unassembled WGS sequence"/>
</dbReference>
<dbReference type="InterPro" id="IPR035069">
    <property type="entry name" value="TTHA1013/TTHA0281-like"/>
</dbReference>
<dbReference type="EMBL" id="AASOHJ010000091">
    <property type="protein sequence ID" value="EFE8676535.1"/>
    <property type="molecule type" value="Genomic_DNA"/>
</dbReference>
<dbReference type="EMBL" id="KU761326">
    <property type="protein sequence ID" value="AMY28361.1"/>
    <property type="molecule type" value="Genomic_DNA"/>
</dbReference>
<evidence type="ECO:0000313" key="6">
    <source>
        <dbReference type="EMBL" id="OJR55447.1"/>
    </source>
</evidence>